<proteinExistence type="predicted"/>
<dbReference type="PANTHER" id="PTHR33514">
    <property type="entry name" value="PROTEIN ABCI12, CHLOROPLASTIC"/>
    <property type="match status" value="1"/>
</dbReference>
<organism evidence="6 7">
    <name type="scientific">Actinoplanes aureus</name>
    <dbReference type="NCBI Taxonomy" id="2792083"/>
    <lineage>
        <taxon>Bacteria</taxon>
        <taxon>Bacillati</taxon>
        <taxon>Actinomycetota</taxon>
        <taxon>Actinomycetes</taxon>
        <taxon>Micromonosporales</taxon>
        <taxon>Micromonosporaceae</taxon>
        <taxon>Actinoplanes</taxon>
    </lineage>
</organism>
<dbReference type="AlphaFoldDB" id="A0A931FW11"/>
<keyword evidence="4 5" id="KW-0472">Membrane</keyword>
<comment type="subcellular location">
    <subcellularLocation>
        <location evidence="1">Membrane</location>
        <topology evidence="1">Multi-pass membrane protein</topology>
    </subcellularLocation>
</comment>
<protein>
    <submittedName>
        <fullName evidence="6">Energy-coupling factor transporter transmembrane protein EcfT</fullName>
    </submittedName>
</protein>
<feature type="transmembrane region" description="Helical" evidence="5">
    <location>
        <begin position="58"/>
        <end position="79"/>
    </location>
</feature>
<evidence type="ECO:0000256" key="4">
    <source>
        <dbReference type="ARBA" id="ARBA00023136"/>
    </source>
</evidence>
<keyword evidence="3 5" id="KW-1133">Transmembrane helix</keyword>
<dbReference type="GO" id="GO:0005886">
    <property type="term" value="C:plasma membrane"/>
    <property type="evidence" value="ECO:0007669"/>
    <property type="project" value="UniProtKB-ARBA"/>
</dbReference>
<evidence type="ECO:0000313" key="6">
    <source>
        <dbReference type="EMBL" id="MBG0560835.1"/>
    </source>
</evidence>
<comment type="caution">
    <text evidence="6">The sequence shown here is derived from an EMBL/GenBank/DDBJ whole genome shotgun (WGS) entry which is preliminary data.</text>
</comment>
<dbReference type="EMBL" id="JADQTO010000002">
    <property type="protein sequence ID" value="MBG0560835.1"/>
    <property type="molecule type" value="Genomic_DNA"/>
</dbReference>
<evidence type="ECO:0000256" key="5">
    <source>
        <dbReference type="SAM" id="Phobius"/>
    </source>
</evidence>
<feature type="transmembrane region" description="Helical" evidence="5">
    <location>
        <begin position="99"/>
        <end position="127"/>
    </location>
</feature>
<feature type="transmembrane region" description="Helical" evidence="5">
    <location>
        <begin position="236"/>
        <end position="258"/>
    </location>
</feature>
<evidence type="ECO:0000256" key="3">
    <source>
        <dbReference type="ARBA" id="ARBA00022989"/>
    </source>
</evidence>
<keyword evidence="2 5" id="KW-0812">Transmembrane</keyword>
<dbReference type="CDD" id="cd16914">
    <property type="entry name" value="EcfT"/>
    <property type="match status" value="1"/>
</dbReference>
<evidence type="ECO:0000313" key="7">
    <source>
        <dbReference type="Proteomes" id="UP000598146"/>
    </source>
</evidence>
<dbReference type="Proteomes" id="UP000598146">
    <property type="component" value="Unassembled WGS sequence"/>
</dbReference>
<evidence type="ECO:0000256" key="1">
    <source>
        <dbReference type="ARBA" id="ARBA00004141"/>
    </source>
</evidence>
<keyword evidence="7" id="KW-1185">Reference proteome</keyword>
<gene>
    <name evidence="6" type="ORF">I4J89_05085</name>
</gene>
<dbReference type="PANTHER" id="PTHR33514:SF13">
    <property type="entry name" value="PROTEIN ABCI12, CHLOROPLASTIC"/>
    <property type="match status" value="1"/>
</dbReference>
<evidence type="ECO:0000256" key="2">
    <source>
        <dbReference type="ARBA" id="ARBA00022692"/>
    </source>
</evidence>
<reference evidence="6" key="1">
    <citation type="submission" date="2020-11" db="EMBL/GenBank/DDBJ databases">
        <title>Isolation and identification of active actinomycetes.</title>
        <authorList>
            <person name="Sun X."/>
        </authorList>
    </citation>
    <scope>NUCLEOTIDE SEQUENCE</scope>
    <source>
        <strain evidence="6">NEAU-A11</strain>
    </source>
</reference>
<dbReference type="Pfam" id="PF02361">
    <property type="entry name" value="CbiQ"/>
    <property type="match status" value="1"/>
</dbReference>
<sequence>MTDSVFALRSYNPVVKVLAPIPVMVVVIGSRDLWTPALFAATAMIMLLAGGRLTGRTLAWVLIGPLVLLAVMTVSFGVWTDPARVGDTTRLLDAGPFTLWSGALTTGLATGLRVVSLMLFALVAGLTTDGNDLVRSMIAHLRMPYRIGYAGFAAMRFVPRFHSGLEVIRLAHRVRGVDGGRGPLATVRRYGGYTVPLLAVAIRHGDRVSLAMEARGFGAYRTRTERLRVPLRVRDAVLVVWLLALCYLVPNVCVPYLYGALG</sequence>
<dbReference type="InterPro" id="IPR003339">
    <property type="entry name" value="ABC/ECF_trnsptr_transmembrane"/>
</dbReference>
<accession>A0A931FW11</accession>
<name>A0A931FW11_9ACTN</name>
<feature type="transmembrane region" description="Helical" evidence="5">
    <location>
        <begin position="33"/>
        <end position="51"/>
    </location>
</feature>